<feature type="transmembrane region" description="Helical" evidence="4">
    <location>
        <begin position="351"/>
        <end position="372"/>
    </location>
</feature>
<dbReference type="InterPro" id="IPR036259">
    <property type="entry name" value="MFS_trans_sf"/>
</dbReference>
<keyword evidence="4" id="KW-1133">Transmembrane helix</keyword>
<evidence type="ECO:0000256" key="1">
    <source>
        <dbReference type="ARBA" id="ARBA00004141"/>
    </source>
</evidence>
<organism evidence="5 6">
    <name type="scientific">Peltaster fructicola</name>
    <dbReference type="NCBI Taxonomy" id="286661"/>
    <lineage>
        <taxon>Eukaryota</taxon>
        <taxon>Fungi</taxon>
        <taxon>Dikarya</taxon>
        <taxon>Ascomycota</taxon>
        <taxon>Pezizomycotina</taxon>
        <taxon>Dothideomycetes</taxon>
        <taxon>Dothideomycetes incertae sedis</taxon>
        <taxon>Peltaster</taxon>
    </lineage>
</organism>
<dbReference type="PANTHER" id="PTHR11360">
    <property type="entry name" value="MONOCARBOXYLATE TRANSPORTER"/>
    <property type="match status" value="1"/>
</dbReference>
<feature type="region of interest" description="Disordered" evidence="3">
    <location>
        <begin position="1"/>
        <end position="86"/>
    </location>
</feature>
<accession>A0A6H0Y2I7</accession>
<feature type="transmembrane region" description="Helical" evidence="4">
    <location>
        <begin position="452"/>
        <end position="475"/>
    </location>
</feature>
<dbReference type="InterPro" id="IPR050327">
    <property type="entry name" value="Proton-linked_MCT"/>
</dbReference>
<dbReference type="PANTHER" id="PTHR11360:SF130">
    <property type="entry name" value="MAJOR FACILITATOR SUPERFAMILY (MFS) PROFILE DOMAIN-CONTAINING PROTEIN-RELATED"/>
    <property type="match status" value="1"/>
</dbReference>
<feature type="transmembrane region" description="Helical" evidence="4">
    <location>
        <begin position="221"/>
        <end position="240"/>
    </location>
</feature>
<dbReference type="Proteomes" id="UP000503462">
    <property type="component" value="Chromosome 4"/>
</dbReference>
<proteinExistence type="inferred from homology"/>
<feature type="transmembrane region" description="Helical" evidence="4">
    <location>
        <begin position="538"/>
        <end position="556"/>
    </location>
</feature>
<comment type="subcellular location">
    <subcellularLocation>
        <location evidence="1">Membrane</location>
        <topology evidence="1">Multi-pass membrane protein</topology>
    </subcellularLocation>
</comment>
<dbReference type="AlphaFoldDB" id="A0A6H0Y2I7"/>
<feature type="transmembrane region" description="Helical" evidence="4">
    <location>
        <begin position="155"/>
        <end position="179"/>
    </location>
</feature>
<feature type="compositionally biased region" description="Basic and acidic residues" evidence="3">
    <location>
        <begin position="77"/>
        <end position="86"/>
    </location>
</feature>
<evidence type="ECO:0000256" key="3">
    <source>
        <dbReference type="SAM" id="MobiDB-lite"/>
    </source>
</evidence>
<evidence type="ECO:0000256" key="2">
    <source>
        <dbReference type="ARBA" id="ARBA00006727"/>
    </source>
</evidence>
<name>A0A6H0Y2I7_9PEZI</name>
<dbReference type="GO" id="GO:0016020">
    <property type="term" value="C:membrane"/>
    <property type="evidence" value="ECO:0007669"/>
    <property type="project" value="UniProtKB-SubCell"/>
</dbReference>
<dbReference type="EMBL" id="CP051142">
    <property type="protein sequence ID" value="QIX01135.1"/>
    <property type="molecule type" value="Genomic_DNA"/>
</dbReference>
<feature type="transmembrane region" description="Helical" evidence="4">
    <location>
        <begin position="252"/>
        <end position="273"/>
    </location>
</feature>
<dbReference type="Gene3D" id="1.20.1250.20">
    <property type="entry name" value="MFS general substrate transporter like domains"/>
    <property type="match status" value="2"/>
</dbReference>
<evidence type="ECO:0000313" key="6">
    <source>
        <dbReference type="Proteomes" id="UP000503462"/>
    </source>
</evidence>
<keyword evidence="4" id="KW-0812">Transmembrane</keyword>
<dbReference type="SUPFAM" id="SSF103473">
    <property type="entry name" value="MFS general substrate transporter"/>
    <property type="match status" value="1"/>
</dbReference>
<feature type="transmembrane region" description="Helical" evidence="4">
    <location>
        <begin position="426"/>
        <end position="446"/>
    </location>
</feature>
<comment type="similarity">
    <text evidence="2">Belongs to the major facilitator superfamily. Monocarboxylate porter (TC 2.A.1.13) family.</text>
</comment>
<dbReference type="Pfam" id="PF07690">
    <property type="entry name" value="MFS_1"/>
    <property type="match status" value="1"/>
</dbReference>
<sequence>MSYRNSIPMLELPPPRLPDSARTRHRRATSETMFPIQEGLDIAHTQRHSTPSMMERADKIEPHERPSHPTPGSVQRPPDELSPRPDRRSLISQLSRVSARISMTPSDLQCPIPLVDGDQVRAEALLGLRDHELPAYVHPDNHGEPMNGRQAWLQACLAALIVFNCWGFSNAFGLFQAYYQQYYIPNTPPGTISWIGSTQLALVFGLGVPVGQLIDKANFRVAFHGGSVLMIVSLFCSSYCKTFATLWLVQGFLTGIGMGCIFTAGIISLMTWFDERNIGLALGFAASGSCIGGVFYILIARRCLALYGFGPTMRILSGVALATMILPNVFFRERRRVQHQLRPNANRGPFALIRVFAEPAYLLVAVGMFLSFEGLYFGFIYLVSYAVQVLHLSDTTATNMLIYMLLANLPGRLIPALASDMRFGPLNTMIPITVLSAIILCIWAAVKPDQSSLTAIACWYGFVSGGIQALYAPSIHAFCLEPLDDGSGIRMVTDRIGVKAGGIFSVIGVAVLTGNPIGGALVGHGSSQTLDNTSYMPALYFAASCLIGGGLFLFAARMKKVGRRVTRA</sequence>
<keyword evidence="6" id="KW-1185">Reference proteome</keyword>
<gene>
    <name evidence="5" type="ORF">AMS68_006652</name>
</gene>
<keyword evidence="4" id="KW-0472">Membrane</keyword>
<feature type="transmembrane region" description="Helical" evidence="4">
    <location>
        <begin position="280"/>
        <end position="299"/>
    </location>
</feature>
<feature type="transmembrane region" description="Helical" evidence="4">
    <location>
        <begin position="311"/>
        <end position="331"/>
    </location>
</feature>
<feature type="transmembrane region" description="Helical" evidence="4">
    <location>
        <begin position="191"/>
        <end position="214"/>
    </location>
</feature>
<feature type="compositionally biased region" description="Basic and acidic residues" evidence="3">
    <location>
        <begin position="55"/>
        <end position="67"/>
    </location>
</feature>
<evidence type="ECO:0008006" key="7">
    <source>
        <dbReference type="Google" id="ProtNLM"/>
    </source>
</evidence>
<dbReference type="GO" id="GO:0022857">
    <property type="term" value="F:transmembrane transporter activity"/>
    <property type="evidence" value="ECO:0007669"/>
    <property type="project" value="InterPro"/>
</dbReference>
<evidence type="ECO:0000313" key="5">
    <source>
        <dbReference type="EMBL" id="QIX01135.1"/>
    </source>
</evidence>
<feature type="transmembrane region" description="Helical" evidence="4">
    <location>
        <begin position="496"/>
        <end position="518"/>
    </location>
</feature>
<reference evidence="5 6" key="1">
    <citation type="journal article" date="2016" name="Sci. Rep.">
        <title>Peltaster fructicola genome reveals evolution from an invasive phytopathogen to an ectophytic parasite.</title>
        <authorList>
            <person name="Xu C."/>
            <person name="Chen H."/>
            <person name="Gleason M.L."/>
            <person name="Xu J.R."/>
            <person name="Liu H."/>
            <person name="Zhang R."/>
            <person name="Sun G."/>
        </authorList>
    </citation>
    <scope>NUCLEOTIDE SEQUENCE [LARGE SCALE GENOMIC DNA]</scope>
    <source>
        <strain evidence="5 6">LNHT1506</strain>
    </source>
</reference>
<evidence type="ECO:0000256" key="4">
    <source>
        <dbReference type="SAM" id="Phobius"/>
    </source>
</evidence>
<dbReference type="InterPro" id="IPR011701">
    <property type="entry name" value="MFS"/>
</dbReference>
<protein>
    <recommendedName>
        <fullName evidence="7">Major facilitator superfamily (MFS) profile domain-containing protein</fullName>
    </recommendedName>
</protein>
<dbReference type="OrthoDB" id="6499973at2759"/>